<dbReference type="Proteomes" id="UP000092573">
    <property type="component" value="Chromosome"/>
</dbReference>
<dbReference type="Gene3D" id="3.30.160.170">
    <property type="entry name" value="FlaG-like"/>
    <property type="match status" value="1"/>
</dbReference>
<sequence length="132" mass="14657">MHINRHQIESVSMEYVKNNFGLAMGQSGSSSFSSSAVHSSGTNGLGNGGVDYFSLTEEDKTKLDKQIEALNKSIAQSGKELHFKYNDEAKQLYVEVVDSQTKKVVTSLPPEFLIDLSIKMKEMIGMFMDKKV</sequence>
<dbReference type="PANTHER" id="PTHR37166">
    <property type="entry name" value="PROTEIN FLAG"/>
    <property type="match status" value="1"/>
</dbReference>
<name>A0A1B1N3W0_9BACL</name>
<dbReference type="InterPro" id="IPR005186">
    <property type="entry name" value="FlaG"/>
</dbReference>
<reference evidence="1 2" key="1">
    <citation type="submission" date="2016-01" db="EMBL/GenBank/DDBJ databases">
        <title>Complete Genome Sequence of Paenibacillus yonginensis DCY84, a novel Plant Growth-Promoting Bacteria with Elicitation of Induced Systemic Resistance.</title>
        <authorList>
            <person name="Kim Y.J."/>
            <person name="Yang D.C."/>
            <person name="Sukweenadhi J."/>
        </authorList>
    </citation>
    <scope>NUCLEOTIDE SEQUENCE [LARGE SCALE GENOMIC DNA]</scope>
    <source>
        <strain evidence="1 2">DCY84</strain>
    </source>
</reference>
<gene>
    <name evidence="1" type="ORF">AWM70_17150</name>
</gene>
<dbReference type="PANTHER" id="PTHR37166:SF1">
    <property type="entry name" value="PROTEIN FLAG"/>
    <property type="match status" value="1"/>
</dbReference>
<dbReference type="Pfam" id="PF03646">
    <property type="entry name" value="FlaG"/>
    <property type="match status" value="1"/>
</dbReference>
<dbReference type="SUPFAM" id="SSF160214">
    <property type="entry name" value="FlaG-like"/>
    <property type="match status" value="1"/>
</dbReference>
<evidence type="ECO:0000313" key="1">
    <source>
        <dbReference type="EMBL" id="ANS76096.1"/>
    </source>
</evidence>
<keyword evidence="2" id="KW-1185">Reference proteome</keyword>
<protein>
    <recommendedName>
        <fullName evidence="3">Flagellar biosynthesis protein FlaG</fullName>
    </recommendedName>
</protein>
<dbReference type="AlphaFoldDB" id="A0A1B1N3W0"/>
<proteinExistence type="predicted"/>
<dbReference type="EMBL" id="CP014167">
    <property type="protein sequence ID" value="ANS76096.1"/>
    <property type="molecule type" value="Genomic_DNA"/>
</dbReference>
<organism evidence="1 2">
    <name type="scientific">Paenibacillus yonginensis</name>
    <dbReference type="NCBI Taxonomy" id="1462996"/>
    <lineage>
        <taxon>Bacteria</taxon>
        <taxon>Bacillati</taxon>
        <taxon>Bacillota</taxon>
        <taxon>Bacilli</taxon>
        <taxon>Bacillales</taxon>
        <taxon>Paenibacillaceae</taxon>
        <taxon>Paenibacillus</taxon>
    </lineage>
</organism>
<dbReference type="STRING" id="1462996.AWM70_17150"/>
<dbReference type="RefSeq" id="WP_068698419.1">
    <property type="nucleotide sequence ID" value="NZ_CP014167.1"/>
</dbReference>
<evidence type="ECO:0008006" key="3">
    <source>
        <dbReference type="Google" id="ProtNLM"/>
    </source>
</evidence>
<evidence type="ECO:0000313" key="2">
    <source>
        <dbReference type="Proteomes" id="UP000092573"/>
    </source>
</evidence>
<accession>A0A1B1N3W0</accession>
<dbReference type="InterPro" id="IPR035924">
    <property type="entry name" value="FlaG-like_sf"/>
</dbReference>
<dbReference type="KEGG" id="pyg:AWM70_17150"/>